<comment type="caution">
    <text evidence="2">The sequence shown here is derived from an EMBL/GenBank/DDBJ whole genome shotgun (WGS) entry which is preliminary data.</text>
</comment>
<dbReference type="AlphaFoldDB" id="A0AAD8P7X1"/>
<sequence>MNQRTKSCPKTKEHKAARSGERGGERGTTSPAPRRRRGGPRLSSPPRHLVFFLFCSRCFPNDAPSSSTSILSPPSRLLLAAPLRPP</sequence>
<gene>
    <name evidence="2" type="ORF">QVD17_01200</name>
</gene>
<dbReference type="Proteomes" id="UP001229421">
    <property type="component" value="Unassembled WGS sequence"/>
</dbReference>
<protein>
    <submittedName>
        <fullName evidence="2">Uncharacterized protein</fullName>
    </submittedName>
</protein>
<feature type="compositionally biased region" description="Basic and acidic residues" evidence="1">
    <location>
        <begin position="10"/>
        <end position="25"/>
    </location>
</feature>
<evidence type="ECO:0000313" key="2">
    <source>
        <dbReference type="EMBL" id="KAK1435437.1"/>
    </source>
</evidence>
<name>A0AAD8P7X1_TARER</name>
<accession>A0AAD8P7X1</accession>
<keyword evidence="3" id="KW-1185">Reference proteome</keyword>
<evidence type="ECO:0000313" key="3">
    <source>
        <dbReference type="Proteomes" id="UP001229421"/>
    </source>
</evidence>
<reference evidence="2" key="1">
    <citation type="journal article" date="2023" name="bioRxiv">
        <title>Improved chromosome-level genome assembly for marigold (Tagetes erecta).</title>
        <authorList>
            <person name="Jiang F."/>
            <person name="Yuan L."/>
            <person name="Wang S."/>
            <person name="Wang H."/>
            <person name="Xu D."/>
            <person name="Wang A."/>
            <person name="Fan W."/>
        </authorList>
    </citation>
    <scope>NUCLEOTIDE SEQUENCE</scope>
    <source>
        <strain evidence="2">WSJ</strain>
        <tissue evidence="2">Leaf</tissue>
    </source>
</reference>
<dbReference type="EMBL" id="JAUHHV010000001">
    <property type="protein sequence ID" value="KAK1435437.1"/>
    <property type="molecule type" value="Genomic_DNA"/>
</dbReference>
<evidence type="ECO:0000256" key="1">
    <source>
        <dbReference type="SAM" id="MobiDB-lite"/>
    </source>
</evidence>
<organism evidence="2 3">
    <name type="scientific">Tagetes erecta</name>
    <name type="common">African marigold</name>
    <dbReference type="NCBI Taxonomy" id="13708"/>
    <lineage>
        <taxon>Eukaryota</taxon>
        <taxon>Viridiplantae</taxon>
        <taxon>Streptophyta</taxon>
        <taxon>Embryophyta</taxon>
        <taxon>Tracheophyta</taxon>
        <taxon>Spermatophyta</taxon>
        <taxon>Magnoliopsida</taxon>
        <taxon>eudicotyledons</taxon>
        <taxon>Gunneridae</taxon>
        <taxon>Pentapetalae</taxon>
        <taxon>asterids</taxon>
        <taxon>campanulids</taxon>
        <taxon>Asterales</taxon>
        <taxon>Asteraceae</taxon>
        <taxon>Asteroideae</taxon>
        <taxon>Heliantheae alliance</taxon>
        <taxon>Tageteae</taxon>
        <taxon>Tagetes</taxon>
    </lineage>
</organism>
<proteinExistence type="predicted"/>
<feature type="region of interest" description="Disordered" evidence="1">
    <location>
        <begin position="1"/>
        <end position="46"/>
    </location>
</feature>